<evidence type="ECO:0000313" key="2">
    <source>
        <dbReference type="Proteomes" id="UP000050346"/>
    </source>
</evidence>
<accession>A0A0N8RF83</accession>
<dbReference type="PATRIC" id="fig|235272.12.peg.2603"/>
<gene>
    <name evidence="1" type="ORF">ALO71_101251</name>
</gene>
<dbReference type="EMBL" id="LJQG01000069">
    <property type="protein sequence ID" value="KPX22471.1"/>
    <property type="molecule type" value="Genomic_DNA"/>
</dbReference>
<reference evidence="1 2" key="1">
    <citation type="submission" date="2015-09" db="EMBL/GenBank/DDBJ databases">
        <title>Genome announcement of multiple Pseudomonas syringae strains.</title>
        <authorList>
            <person name="Thakur S."/>
            <person name="Wang P.W."/>
            <person name="Gong Y."/>
            <person name="Weir B.S."/>
            <person name="Guttman D.S."/>
        </authorList>
    </citation>
    <scope>NUCLEOTIDE SEQUENCE [LARGE SCALE GENOMIC DNA]</scope>
    <source>
        <strain evidence="1 2">ICMP9150</strain>
    </source>
</reference>
<comment type="caution">
    <text evidence="1">The sequence shown here is derived from an EMBL/GenBank/DDBJ whole genome shotgun (WGS) entry which is preliminary data.</text>
</comment>
<proteinExistence type="predicted"/>
<evidence type="ECO:0000313" key="1">
    <source>
        <dbReference type="EMBL" id="KPX22471.1"/>
    </source>
</evidence>
<dbReference type="AlphaFoldDB" id="A0A0N8RF83"/>
<sequence length="80" mass="8769">MMVQDVSVGFDGLVCLMCVSNAILNADFAFDAYSLCLTKQWIFNLVAQTNAPSVDGDLAYEQAPIRPHHFWAVAGREGFA</sequence>
<protein>
    <submittedName>
        <fullName evidence="1">Uncharacterized protein</fullName>
    </submittedName>
</protein>
<dbReference type="Proteomes" id="UP000050346">
    <property type="component" value="Unassembled WGS sequence"/>
</dbReference>
<organism evidence="1 2">
    <name type="scientific">Pseudomonas amygdali pv. dendropanacis</name>
    <dbReference type="NCBI Taxonomy" id="235272"/>
    <lineage>
        <taxon>Bacteria</taxon>
        <taxon>Pseudomonadati</taxon>
        <taxon>Pseudomonadota</taxon>
        <taxon>Gammaproteobacteria</taxon>
        <taxon>Pseudomonadales</taxon>
        <taxon>Pseudomonadaceae</taxon>
        <taxon>Pseudomonas</taxon>
        <taxon>Pseudomonas amygdali</taxon>
    </lineage>
</organism>
<name>A0A0N8RF83_PSEA0</name>